<evidence type="ECO:0000313" key="2">
    <source>
        <dbReference type="Proteomes" id="UP000001038"/>
    </source>
</evidence>
<dbReference type="InterPro" id="IPR036388">
    <property type="entry name" value="WH-like_DNA-bd_sf"/>
</dbReference>
<name>A0A3B3IJ35_ORYLA</name>
<reference evidence="1" key="2">
    <citation type="submission" date="2025-08" db="UniProtKB">
        <authorList>
            <consortium name="Ensembl"/>
        </authorList>
    </citation>
    <scope>IDENTIFICATION</scope>
    <source>
        <strain evidence="1">Hd-rR</strain>
    </source>
</reference>
<dbReference type="STRING" id="8090.ENSORLP00000043712"/>
<evidence type="ECO:0000313" key="1">
    <source>
        <dbReference type="Ensembl" id="ENSORLP00000043712.1"/>
    </source>
</evidence>
<evidence type="ECO:0008006" key="3">
    <source>
        <dbReference type="Google" id="ProtNLM"/>
    </source>
</evidence>
<dbReference type="AlphaFoldDB" id="A0A3B3IJ35"/>
<sequence>FELIKKLSMDLREKMVDLLKTRVNYKTISRKLGVTVTTVGAKIHEFQHDHQSTFRSGVPNQISLGGFVDDLEADGTTVSKKTIAKTLRCNSLTPCSAHKFAKEHLHGLERDWEKVLWSDETNMELWHKLTWRRKHYALGCFSAQGYFRVKNLLPSTTWLKMGGGWTSFLKIPSNICRNLLIKYKKSLSSVLLTGLLTQYFILPAYTNS</sequence>
<dbReference type="Ensembl" id="ENSORLT00000040659.1">
    <property type="protein sequence ID" value="ENSORLP00000043712.1"/>
    <property type="gene ID" value="ENSORLG00000026163.1"/>
</dbReference>
<dbReference type="Proteomes" id="UP000001038">
    <property type="component" value="Chromosome 22"/>
</dbReference>
<keyword evidence="2" id="KW-1185">Reference proteome</keyword>
<organism evidence="1 2">
    <name type="scientific">Oryzias latipes</name>
    <name type="common">Japanese rice fish</name>
    <name type="synonym">Japanese killifish</name>
    <dbReference type="NCBI Taxonomy" id="8090"/>
    <lineage>
        <taxon>Eukaryota</taxon>
        <taxon>Metazoa</taxon>
        <taxon>Chordata</taxon>
        <taxon>Craniata</taxon>
        <taxon>Vertebrata</taxon>
        <taxon>Euteleostomi</taxon>
        <taxon>Actinopterygii</taxon>
        <taxon>Neopterygii</taxon>
        <taxon>Teleostei</taxon>
        <taxon>Neoteleostei</taxon>
        <taxon>Acanthomorphata</taxon>
        <taxon>Ovalentaria</taxon>
        <taxon>Atherinomorphae</taxon>
        <taxon>Beloniformes</taxon>
        <taxon>Adrianichthyidae</taxon>
        <taxon>Oryziinae</taxon>
        <taxon>Oryzias</taxon>
    </lineage>
</organism>
<accession>A0A3B3IJ35</accession>
<dbReference type="Gene3D" id="1.10.10.10">
    <property type="entry name" value="Winged helix-like DNA-binding domain superfamily/Winged helix DNA-binding domain"/>
    <property type="match status" value="1"/>
</dbReference>
<proteinExistence type="predicted"/>
<protein>
    <recommendedName>
        <fullName evidence="3">Transposase Tc1-like domain-containing protein</fullName>
    </recommendedName>
</protein>
<reference evidence="1 2" key="1">
    <citation type="journal article" date="2007" name="Nature">
        <title>The medaka draft genome and insights into vertebrate genome evolution.</title>
        <authorList>
            <person name="Kasahara M."/>
            <person name="Naruse K."/>
            <person name="Sasaki S."/>
            <person name="Nakatani Y."/>
            <person name="Qu W."/>
            <person name="Ahsan B."/>
            <person name="Yamada T."/>
            <person name="Nagayasu Y."/>
            <person name="Doi K."/>
            <person name="Kasai Y."/>
            <person name="Jindo T."/>
            <person name="Kobayashi D."/>
            <person name="Shimada A."/>
            <person name="Toyoda A."/>
            <person name="Kuroki Y."/>
            <person name="Fujiyama A."/>
            <person name="Sasaki T."/>
            <person name="Shimizu A."/>
            <person name="Asakawa S."/>
            <person name="Shimizu N."/>
            <person name="Hashimoto S."/>
            <person name="Yang J."/>
            <person name="Lee Y."/>
            <person name="Matsushima K."/>
            <person name="Sugano S."/>
            <person name="Sakaizumi M."/>
            <person name="Narita T."/>
            <person name="Ohishi K."/>
            <person name="Haga S."/>
            <person name="Ohta F."/>
            <person name="Nomoto H."/>
            <person name="Nogata K."/>
            <person name="Morishita T."/>
            <person name="Endo T."/>
            <person name="Shin-I T."/>
            <person name="Takeda H."/>
            <person name="Morishita S."/>
            <person name="Kohara Y."/>
        </authorList>
    </citation>
    <scope>NUCLEOTIDE SEQUENCE [LARGE SCALE GENOMIC DNA]</scope>
    <source>
        <strain evidence="1 2">Hd-rR</strain>
    </source>
</reference>
<reference evidence="1" key="3">
    <citation type="submission" date="2025-09" db="UniProtKB">
        <authorList>
            <consortium name="Ensembl"/>
        </authorList>
    </citation>
    <scope>IDENTIFICATION</scope>
    <source>
        <strain evidence="1">Hd-rR</strain>
    </source>
</reference>
<dbReference type="InParanoid" id="A0A3B3IJ35"/>
<dbReference type="Bgee" id="ENSORLG00000026163">
    <property type="expression patterns" value="Expressed in mesonephros and 3 other cell types or tissues"/>
</dbReference>